<sequence>MSRIFKAASVFSLAISTAAALSVTDVSFALGATEDTPEADIIVDPSLLEQSDDAGVQSPVVFGEQKEVISQISQDVIDADRLANEKAVEEVAAGISSDFNGGGASSLRQLVQQQSTSGTLNTQMQCLAGTVYFESKGESLAGQLAVARVVMARAASPRFPNSICGVVYQRRQFSFIRGGKMPRINTGGRHWRNAVAIAKIATNDGWKSPVEGALFFHARYVSPGWRLKRMATIDNHIFYR</sequence>
<name>A0A3B0SVE3_9ZZZZ</name>
<dbReference type="Gene3D" id="1.10.10.2520">
    <property type="entry name" value="Cell wall hydrolase SleB, domain 1"/>
    <property type="match status" value="1"/>
</dbReference>
<evidence type="ECO:0000259" key="1">
    <source>
        <dbReference type="Pfam" id="PF07486"/>
    </source>
</evidence>
<dbReference type="Pfam" id="PF07486">
    <property type="entry name" value="Hydrolase_2"/>
    <property type="match status" value="1"/>
</dbReference>
<gene>
    <name evidence="2" type="ORF">MNBD_ALPHA04-1806</name>
</gene>
<evidence type="ECO:0000313" key="2">
    <source>
        <dbReference type="EMBL" id="VAW05057.1"/>
    </source>
</evidence>
<dbReference type="InterPro" id="IPR042047">
    <property type="entry name" value="SleB_dom1"/>
</dbReference>
<organism evidence="2">
    <name type="scientific">hydrothermal vent metagenome</name>
    <dbReference type="NCBI Taxonomy" id="652676"/>
    <lineage>
        <taxon>unclassified sequences</taxon>
        <taxon>metagenomes</taxon>
        <taxon>ecological metagenomes</taxon>
    </lineage>
</organism>
<protein>
    <submittedName>
        <fullName evidence="2">Cell wall hydrolyses involved in spore germination</fullName>
    </submittedName>
</protein>
<dbReference type="InterPro" id="IPR011105">
    <property type="entry name" value="Cell_wall_hydrolase_SleB"/>
</dbReference>
<accession>A0A3B0SVE3</accession>
<proteinExistence type="predicted"/>
<dbReference type="GO" id="GO:0016787">
    <property type="term" value="F:hydrolase activity"/>
    <property type="evidence" value="ECO:0007669"/>
    <property type="project" value="InterPro"/>
</dbReference>
<dbReference type="AlphaFoldDB" id="A0A3B0SVE3"/>
<reference evidence="2" key="1">
    <citation type="submission" date="2018-06" db="EMBL/GenBank/DDBJ databases">
        <authorList>
            <person name="Zhirakovskaya E."/>
        </authorList>
    </citation>
    <scope>NUCLEOTIDE SEQUENCE</scope>
</reference>
<feature type="domain" description="Cell wall hydrolase SleB" evidence="1">
    <location>
        <begin position="137"/>
        <end position="239"/>
    </location>
</feature>
<dbReference type="EMBL" id="UOEF01000428">
    <property type="protein sequence ID" value="VAW05057.1"/>
    <property type="molecule type" value="Genomic_DNA"/>
</dbReference>